<accession>A0A1I3WIM2</accession>
<keyword evidence="1" id="KW-1133">Transmembrane helix</keyword>
<reference evidence="3 4" key="1">
    <citation type="submission" date="2016-10" db="EMBL/GenBank/DDBJ databases">
        <authorList>
            <person name="Varghese N."/>
            <person name="Submissions S."/>
        </authorList>
    </citation>
    <scope>NUCLEOTIDE SEQUENCE [LARGE SCALE GENOMIC DNA]</scope>
    <source>
        <strain evidence="3 4">DSM 21822</strain>
    </source>
</reference>
<dbReference type="EMBL" id="FOSL01000002">
    <property type="protein sequence ID" value="SFK06321.1"/>
    <property type="molecule type" value="Genomic_DNA"/>
</dbReference>
<evidence type="ECO:0000313" key="3">
    <source>
        <dbReference type="EMBL" id="SFK06321.1"/>
    </source>
</evidence>
<dbReference type="AlphaFoldDB" id="A0A1I3WIM2"/>
<feature type="transmembrane region" description="Helical" evidence="1">
    <location>
        <begin position="20"/>
        <end position="43"/>
    </location>
</feature>
<evidence type="ECO:0000313" key="4">
    <source>
        <dbReference type="Proteomes" id="UP000323300"/>
    </source>
</evidence>
<evidence type="ECO:0000259" key="2">
    <source>
        <dbReference type="Pfam" id="PF07811"/>
    </source>
</evidence>
<keyword evidence="4" id="KW-1185">Reference proteome</keyword>
<dbReference type="RefSeq" id="WP_149758763.1">
    <property type="nucleotide sequence ID" value="NZ_BSPE01000028.1"/>
</dbReference>
<dbReference type="InterPro" id="IPR012495">
    <property type="entry name" value="TadE-like_dom"/>
</dbReference>
<proteinExistence type="predicted"/>
<dbReference type="Pfam" id="PF07811">
    <property type="entry name" value="TadE"/>
    <property type="match status" value="1"/>
</dbReference>
<gene>
    <name evidence="3" type="ORF">SAMN04488498_102191</name>
</gene>
<keyword evidence="1" id="KW-0812">Transmembrane</keyword>
<feature type="domain" description="TadE-like" evidence="2">
    <location>
        <begin position="18"/>
        <end position="51"/>
    </location>
</feature>
<keyword evidence="1" id="KW-0472">Membrane</keyword>
<name>A0A1I3WIM2_9HYPH</name>
<dbReference type="OrthoDB" id="7189296at2"/>
<sequence>MASKFSSVLGRLISDRRGVAAIEFALIAPLMLAMCLVTWELALAIETSRKVGRAGSMIGDLVTQSPQMSKAELKGILAISSSAIQPYNRSDPNITVTAIEITNETTPRTRILWEYKLVGKSGGQNVYEAGRAAGTLTDVPDRLETAGSFLIEVNSHLDYVPVIVWSTDAKQALGLTSSRATYNMNETYYMRPRVTSTIACGDCYS</sequence>
<evidence type="ECO:0000256" key="1">
    <source>
        <dbReference type="SAM" id="Phobius"/>
    </source>
</evidence>
<dbReference type="Proteomes" id="UP000323300">
    <property type="component" value="Unassembled WGS sequence"/>
</dbReference>
<protein>
    <submittedName>
        <fullName evidence="3">Flp pilus assembly protein TadG</fullName>
    </submittedName>
</protein>
<organism evidence="3 4">
    <name type="scientific">Neomesorhizobium albiziae</name>
    <dbReference type="NCBI Taxonomy" id="335020"/>
    <lineage>
        <taxon>Bacteria</taxon>
        <taxon>Pseudomonadati</taxon>
        <taxon>Pseudomonadota</taxon>
        <taxon>Alphaproteobacteria</taxon>
        <taxon>Hyphomicrobiales</taxon>
        <taxon>Phyllobacteriaceae</taxon>
        <taxon>Neomesorhizobium</taxon>
    </lineage>
</organism>